<dbReference type="EMBL" id="KR057816">
    <property type="protein sequence ID" value="AKU19396.1"/>
    <property type="molecule type" value="Genomic_DNA"/>
</dbReference>
<dbReference type="CDD" id="cd13557">
    <property type="entry name" value="PBP2_SsuA"/>
    <property type="match status" value="1"/>
</dbReference>
<dbReference type="InterPro" id="IPR001638">
    <property type="entry name" value="Solute-binding_3/MltF_N"/>
</dbReference>
<dbReference type="FunFam" id="3.40.190.10:FF:000050">
    <property type="entry name" value="Sulfonate ABC transporter substrate-binding protein"/>
    <property type="match status" value="1"/>
</dbReference>
<evidence type="ECO:0000256" key="4">
    <source>
        <dbReference type="ARBA" id="ARBA00022729"/>
    </source>
</evidence>
<dbReference type="GO" id="GO:0042626">
    <property type="term" value="F:ATPase-coupled transmembrane transporter activity"/>
    <property type="evidence" value="ECO:0007669"/>
    <property type="project" value="InterPro"/>
</dbReference>
<sequence>MIRKIVIAVALIAFALALPACGSVEKPAVSTNDNGGNSGDQAKVIRIGYQKYGTMNFLRAQGVLEERLGKEGVKVEWTEFPGGPQLLEALNVGSIDIGHTGEAPPIFAQAAGAPLVYLAHEPPSPQGEAILVPQGSPIKSVADLKGKKVALNKGSNVHYLLVVLLEKAGLQYKDVETVFLPPADARVAFERGSVDAWVIWDPFLAAAQTATKGTILADGTGVVSNHEFYLASRSFVEKNPDLTAILLEELDKVDEWAKTNLKELTELLSAQLGIDVPSLELASGRREYGVQQISEKVIAEQQRIADTFEKLGLIPKPIQVKDAVLNNK</sequence>
<evidence type="ECO:0000256" key="3">
    <source>
        <dbReference type="ARBA" id="ARBA00022448"/>
    </source>
</evidence>
<reference evidence="9" key="1">
    <citation type="journal article" date="2015" name="Biotechnol. Lett.">
        <title>Isolation and characterization of an interactive culture of two Paenibacillus species with moderately thermophilic desulfurization ability.</title>
        <authorList>
            <person name="Wang J."/>
            <person name="Davaadelger B."/>
            <person name="Salazar J.K."/>
            <person name="Butler R.R.III."/>
            <person name="Pombert J.F."/>
            <person name="Kilbane J.J."/>
            <person name="Stark B.C."/>
        </authorList>
    </citation>
    <scope>NUCLEOTIDE SEQUENCE</scope>
    <source>
        <strain evidence="9">32O-Y</strain>
    </source>
</reference>
<dbReference type="PANTHER" id="PTHR30024:SF42">
    <property type="entry name" value="ALIPHATIC SULFONATES-BINDING PROTEIN-RELATED"/>
    <property type="match status" value="1"/>
</dbReference>
<organism evidence="9">
    <name type="scientific">Paenibacillus sp. 32O-Y</name>
    <dbReference type="NCBI Taxonomy" id="1695219"/>
    <lineage>
        <taxon>Bacteria</taxon>
        <taxon>Bacillati</taxon>
        <taxon>Bacillota</taxon>
        <taxon>Bacilli</taxon>
        <taxon>Bacillales</taxon>
        <taxon>Paenibacillaceae</taxon>
        <taxon>Paenibacillus</taxon>
    </lineage>
</organism>
<dbReference type="GO" id="GO:0042597">
    <property type="term" value="C:periplasmic space"/>
    <property type="evidence" value="ECO:0007669"/>
    <property type="project" value="UniProtKB-SubCell"/>
</dbReference>
<dbReference type="AlphaFoldDB" id="A0A0K1JRP9"/>
<keyword evidence="4 7" id="KW-0732">Signal</keyword>
<protein>
    <recommendedName>
        <fullName evidence="6">Putative aliphatic sulfonates-binding protein</fullName>
    </recommendedName>
</protein>
<dbReference type="SUPFAM" id="SSF53850">
    <property type="entry name" value="Periplasmic binding protein-like II"/>
    <property type="match status" value="1"/>
</dbReference>
<evidence type="ECO:0000256" key="7">
    <source>
        <dbReference type="SAM" id="SignalP"/>
    </source>
</evidence>
<comment type="function">
    <text evidence="5">Part of a binding-protein-dependent transport system for aliphatic sulfonates. Putative binding protein.</text>
</comment>
<evidence type="ECO:0000256" key="6">
    <source>
        <dbReference type="ARBA" id="ARBA00070228"/>
    </source>
</evidence>
<dbReference type="SMART" id="SM00062">
    <property type="entry name" value="PBPb"/>
    <property type="match status" value="1"/>
</dbReference>
<evidence type="ECO:0000259" key="8">
    <source>
        <dbReference type="SMART" id="SM00062"/>
    </source>
</evidence>
<dbReference type="Gene3D" id="3.40.190.10">
    <property type="entry name" value="Periplasmic binding protein-like II"/>
    <property type="match status" value="2"/>
</dbReference>
<evidence type="ECO:0000256" key="2">
    <source>
        <dbReference type="ARBA" id="ARBA00010742"/>
    </source>
</evidence>
<dbReference type="InterPro" id="IPR010067">
    <property type="entry name" value="ABC_SsuA_sub-bd"/>
</dbReference>
<name>A0A0K1JRP9_9BACL</name>
<dbReference type="InterPro" id="IPR015168">
    <property type="entry name" value="SsuA/THI5"/>
</dbReference>
<feature type="signal peptide" evidence="7">
    <location>
        <begin position="1"/>
        <end position="22"/>
    </location>
</feature>
<dbReference type="GO" id="GO:0016020">
    <property type="term" value="C:membrane"/>
    <property type="evidence" value="ECO:0007669"/>
    <property type="project" value="InterPro"/>
</dbReference>
<dbReference type="Pfam" id="PF09084">
    <property type="entry name" value="NMT1"/>
    <property type="match status" value="1"/>
</dbReference>
<dbReference type="NCBIfam" id="TIGR01728">
    <property type="entry name" value="SsuA_fam"/>
    <property type="match status" value="1"/>
</dbReference>
<feature type="chain" id="PRO_5005462041" description="Putative aliphatic sulfonates-binding protein" evidence="7">
    <location>
        <begin position="23"/>
        <end position="328"/>
    </location>
</feature>
<keyword evidence="3" id="KW-0813">Transport</keyword>
<evidence type="ECO:0000256" key="1">
    <source>
        <dbReference type="ARBA" id="ARBA00004418"/>
    </source>
</evidence>
<comment type="subcellular location">
    <subcellularLocation>
        <location evidence="1">Periplasm</location>
    </subcellularLocation>
</comment>
<dbReference type="PANTHER" id="PTHR30024">
    <property type="entry name" value="ALIPHATIC SULFONATES-BINDING PROTEIN-RELATED"/>
    <property type="match status" value="1"/>
</dbReference>
<comment type="similarity">
    <text evidence="2">Belongs to the bacterial solute-binding protein SsuA/TauA family.</text>
</comment>
<proteinExistence type="inferred from homology"/>
<evidence type="ECO:0000313" key="9">
    <source>
        <dbReference type="EMBL" id="AKU19396.1"/>
    </source>
</evidence>
<accession>A0A0K1JRP9</accession>
<feature type="domain" description="Solute-binding protein family 3/N-terminal" evidence="8">
    <location>
        <begin position="44"/>
        <end position="267"/>
    </location>
</feature>
<evidence type="ECO:0000256" key="5">
    <source>
        <dbReference type="ARBA" id="ARBA00055538"/>
    </source>
</evidence>